<sequence length="78" mass="9125">MRHYIRNEEYRDALLKAVRYVEEDLLIQDSEDTIWGPLEVHMPAVATQAWFQSTVTKLRYDNPTFRTEDTLVSPIGSP</sequence>
<proteinExistence type="predicted"/>
<dbReference type="GeneID" id="81367415"/>
<accession>A0A9W9W5T5</accession>
<dbReference type="EMBL" id="JAPZBU010000005">
    <property type="protein sequence ID" value="KAJ5403927.1"/>
    <property type="molecule type" value="Genomic_DNA"/>
</dbReference>
<gene>
    <name evidence="1" type="ORF">N7509_003798</name>
</gene>
<evidence type="ECO:0000313" key="2">
    <source>
        <dbReference type="Proteomes" id="UP001147747"/>
    </source>
</evidence>
<dbReference type="AlphaFoldDB" id="A0A9W9W5T5"/>
<organism evidence="1 2">
    <name type="scientific">Penicillium cosmopolitanum</name>
    <dbReference type="NCBI Taxonomy" id="1131564"/>
    <lineage>
        <taxon>Eukaryota</taxon>
        <taxon>Fungi</taxon>
        <taxon>Dikarya</taxon>
        <taxon>Ascomycota</taxon>
        <taxon>Pezizomycotina</taxon>
        <taxon>Eurotiomycetes</taxon>
        <taxon>Eurotiomycetidae</taxon>
        <taxon>Eurotiales</taxon>
        <taxon>Aspergillaceae</taxon>
        <taxon>Penicillium</taxon>
    </lineage>
</organism>
<name>A0A9W9W5T5_9EURO</name>
<dbReference type="RefSeq" id="XP_056491169.1">
    <property type="nucleotide sequence ID" value="XM_056628435.1"/>
</dbReference>
<keyword evidence="2" id="KW-1185">Reference proteome</keyword>
<comment type="caution">
    <text evidence="1">The sequence shown here is derived from an EMBL/GenBank/DDBJ whole genome shotgun (WGS) entry which is preliminary data.</text>
</comment>
<evidence type="ECO:0000313" key="1">
    <source>
        <dbReference type="EMBL" id="KAJ5403927.1"/>
    </source>
</evidence>
<dbReference type="Proteomes" id="UP001147747">
    <property type="component" value="Unassembled WGS sequence"/>
</dbReference>
<reference evidence="1" key="1">
    <citation type="submission" date="2022-12" db="EMBL/GenBank/DDBJ databases">
        <authorList>
            <person name="Petersen C."/>
        </authorList>
    </citation>
    <scope>NUCLEOTIDE SEQUENCE</scope>
    <source>
        <strain evidence="1">IBT 29677</strain>
    </source>
</reference>
<reference evidence="1" key="2">
    <citation type="journal article" date="2023" name="IMA Fungus">
        <title>Comparative genomic study of the Penicillium genus elucidates a diverse pangenome and 15 lateral gene transfer events.</title>
        <authorList>
            <person name="Petersen C."/>
            <person name="Sorensen T."/>
            <person name="Nielsen M.R."/>
            <person name="Sondergaard T.E."/>
            <person name="Sorensen J.L."/>
            <person name="Fitzpatrick D.A."/>
            <person name="Frisvad J.C."/>
            <person name="Nielsen K.L."/>
        </authorList>
    </citation>
    <scope>NUCLEOTIDE SEQUENCE</scope>
    <source>
        <strain evidence="1">IBT 29677</strain>
    </source>
</reference>
<protein>
    <submittedName>
        <fullName evidence="1">Uncharacterized protein</fullName>
    </submittedName>
</protein>